<evidence type="ECO:0000313" key="2">
    <source>
        <dbReference type="Proteomes" id="UP001600888"/>
    </source>
</evidence>
<name>A0ABR4F702_9PEZI</name>
<organism evidence="1 2">
    <name type="scientific">Diaporthe vaccinii</name>
    <dbReference type="NCBI Taxonomy" id="105482"/>
    <lineage>
        <taxon>Eukaryota</taxon>
        <taxon>Fungi</taxon>
        <taxon>Dikarya</taxon>
        <taxon>Ascomycota</taxon>
        <taxon>Pezizomycotina</taxon>
        <taxon>Sordariomycetes</taxon>
        <taxon>Sordariomycetidae</taxon>
        <taxon>Diaporthales</taxon>
        <taxon>Diaporthaceae</taxon>
        <taxon>Diaporthe</taxon>
        <taxon>Diaporthe eres species complex</taxon>
    </lineage>
</organism>
<gene>
    <name evidence="1" type="ORF">FJTKL_15534</name>
</gene>
<sequence>MSGWTKRLLRTAPCVALVSFNLQGIPRRPVMNPFRPGPDEMALDSLFQTPSTFASSNPSAQPVVPIPKRQTYALTFFSRLVTSLICRSVSVMLACCVPRCRVWWGSRTGGQRLLELLGLLGVLQGQRVQVLGASDLELDQRGLLVLLDPGGWKNSRVVR</sequence>
<evidence type="ECO:0000313" key="1">
    <source>
        <dbReference type="EMBL" id="KAL2290424.1"/>
    </source>
</evidence>
<accession>A0ABR4F702</accession>
<dbReference type="Proteomes" id="UP001600888">
    <property type="component" value="Unassembled WGS sequence"/>
</dbReference>
<dbReference type="EMBL" id="JBAWTH010000009">
    <property type="protein sequence ID" value="KAL2290424.1"/>
    <property type="molecule type" value="Genomic_DNA"/>
</dbReference>
<reference evidence="1 2" key="1">
    <citation type="submission" date="2024-03" db="EMBL/GenBank/DDBJ databases">
        <title>A high-quality draft genome sequence of Diaporthe vaccinii, a causative agent of upright dieback and viscid rot disease in cranberry plants.</title>
        <authorList>
            <person name="Sarrasin M."/>
            <person name="Lang B.F."/>
            <person name="Burger G."/>
        </authorList>
    </citation>
    <scope>NUCLEOTIDE SEQUENCE [LARGE SCALE GENOMIC DNA]</scope>
    <source>
        <strain evidence="1 2">IS7</strain>
    </source>
</reference>
<proteinExistence type="predicted"/>
<protein>
    <submittedName>
        <fullName evidence="1">Uncharacterized protein</fullName>
    </submittedName>
</protein>
<keyword evidence="2" id="KW-1185">Reference proteome</keyword>
<comment type="caution">
    <text evidence="1">The sequence shown here is derived from an EMBL/GenBank/DDBJ whole genome shotgun (WGS) entry which is preliminary data.</text>
</comment>